<reference evidence="4" key="1">
    <citation type="submission" date="2017-05" db="EMBL/GenBank/DDBJ databases">
        <title>Improved OligoMM genomes.</title>
        <authorList>
            <person name="Garzetti D."/>
        </authorList>
    </citation>
    <scope>NUCLEOTIDE SEQUENCE [LARGE SCALE GENOMIC DNA]</scope>
    <source>
        <strain evidence="4">KB18</strain>
    </source>
</reference>
<dbReference type="PANTHER" id="PTHR21240">
    <property type="entry name" value="2-AMINO-3-CARBOXYLMUCONATE-6-SEMIALDEHYDE DECARBOXYLASE"/>
    <property type="match status" value="1"/>
</dbReference>
<dbReference type="CDD" id="cd01292">
    <property type="entry name" value="metallo-dependent_hydrolases"/>
    <property type="match status" value="1"/>
</dbReference>
<name>A0ABN4ZYZ5_9FIRM</name>
<dbReference type="EMBL" id="CP021422">
    <property type="protein sequence ID" value="ASB39290.1"/>
    <property type="molecule type" value="Genomic_DNA"/>
</dbReference>
<protein>
    <recommendedName>
        <fullName evidence="2">Amidohydrolase-related domain-containing protein</fullName>
    </recommendedName>
</protein>
<sequence>MNAPLSCRRSTGCTGRTIAGVCTPKGSGTEEIRRGLISLPVIHKGAEYRAADAHAHIYHEKIAEKATASVGAFYDLNMDNVGLPAVLLEQGEGAGIDRFAVCSVATKVEQVRSINGFIEGECKKHPEFVGLAAWHQDIEDIEGEMDDIERRGLRGIKLHPDFQEFQIDDPKLMPFYRAAHRRGLPILFHTGDKRKDFSSPRRLARLLDRLPELCCIAAHLGGYTEWEAARECLKAPNVYVDTSSSIAFIGRDEALKSIYRFGIDRVMFGTDFPMWRASEELERFFGLGLSESENRAILYGNFARLYKLDKDG</sequence>
<evidence type="ECO:0000256" key="1">
    <source>
        <dbReference type="ARBA" id="ARBA00023239"/>
    </source>
</evidence>
<evidence type="ECO:0000259" key="2">
    <source>
        <dbReference type="Pfam" id="PF04909"/>
    </source>
</evidence>
<dbReference type="InterPro" id="IPR006680">
    <property type="entry name" value="Amidohydro-rel"/>
</dbReference>
<dbReference type="SUPFAM" id="SSF51556">
    <property type="entry name" value="Metallo-dependent hydrolases"/>
    <property type="match status" value="1"/>
</dbReference>
<accession>A0ABN4ZYZ5</accession>
<dbReference type="InterPro" id="IPR032466">
    <property type="entry name" value="Metal_Hydrolase"/>
</dbReference>
<proteinExistence type="predicted"/>
<feature type="domain" description="Amidohydrolase-related" evidence="2">
    <location>
        <begin position="52"/>
        <end position="308"/>
    </location>
</feature>
<evidence type="ECO:0000313" key="4">
    <source>
        <dbReference type="Proteomes" id="UP000196710"/>
    </source>
</evidence>
<dbReference type="Gene3D" id="3.20.20.140">
    <property type="entry name" value="Metal-dependent hydrolases"/>
    <property type="match status" value="1"/>
</dbReference>
<organism evidence="3 4">
    <name type="scientific">Acutalibacter muris</name>
    <dbReference type="NCBI Taxonomy" id="1796620"/>
    <lineage>
        <taxon>Bacteria</taxon>
        <taxon>Bacillati</taxon>
        <taxon>Bacillota</taxon>
        <taxon>Clostridia</taxon>
        <taxon>Eubacteriales</taxon>
        <taxon>Acutalibacteraceae</taxon>
        <taxon>Acutalibacter</taxon>
    </lineage>
</organism>
<dbReference type="PANTHER" id="PTHR21240:SF28">
    <property type="entry name" value="ISO-OROTATE DECARBOXYLASE (EUROFUNG)"/>
    <property type="match status" value="1"/>
</dbReference>
<dbReference type="Proteomes" id="UP000196710">
    <property type="component" value="Chromosome"/>
</dbReference>
<dbReference type="Pfam" id="PF04909">
    <property type="entry name" value="Amidohydro_2"/>
    <property type="match status" value="1"/>
</dbReference>
<keyword evidence="1" id="KW-0456">Lyase</keyword>
<evidence type="ECO:0000313" key="3">
    <source>
        <dbReference type="EMBL" id="ASB39290.1"/>
    </source>
</evidence>
<gene>
    <name evidence="3" type="ORF">ADH66_00625</name>
</gene>
<dbReference type="InterPro" id="IPR032465">
    <property type="entry name" value="ACMSD"/>
</dbReference>
<keyword evidence="4" id="KW-1185">Reference proteome</keyword>